<keyword evidence="2" id="KW-0378">Hydrolase</keyword>
<proteinExistence type="predicted"/>
<keyword evidence="4" id="KW-0456">Lyase</keyword>
<name>A0A8J2MP99_COTCN</name>
<evidence type="ECO:0000313" key="7">
    <source>
        <dbReference type="Proteomes" id="UP000786811"/>
    </source>
</evidence>
<evidence type="ECO:0000256" key="5">
    <source>
        <dbReference type="ARBA" id="ARBA00023295"/>
    </source>
</evidence>
<dbReference type="Proteomes" id="UP000786811">
    <property type="component" value="Unassembled WGS sequence"/>
</dbReference>
<dbReference type="GO" id="GO:0005737">
    <property type="term" value="C:cytoplasm"/>
    <property type="evidence" value="ECO:0007669"/>
    <property type="project" value="TreeGrafter"/>
</dbReference>
<evidence type="ECO:0000256" key="2">
    <source>
        <dbReference type="ARBA" id="ARBA00022801"/>
    </source>
</evidence>
<evidence type="ECO:0000256" key="4">
    <source>
        <dbReference type="ARBA" id="ARBA00023239"/>
    </source>
</evidence>
<dbReference type="InterPro" id="IPR029056">
    <property type="entry name" value="Ribokinase-like"/>
</dbReference>
<keyword evidence="7" id="KW-1185">Reference proteome</keyword>
<evidence type="ECO:0000256" key="1">
    <source>
        <dbReference type="ARBA" id="ARBA00022723"/>
    </source>
</evidence>
<keyword evidence="1" id="KW-0479">Metal-binding</keyword>
<keyword evidence="5 6" id="KW-0326">Glycosidase</keyword>
<dbReference type="EMBL" id="CAJNRD030001123">
    <property type="protein sequence ID" value="CAG5101623.1"/>
    <property type="molecule type" value="Genomic_DNA"/>
</dbReference>
<dbReference type="PANTHER" id="PTHR42909">
    <property type="entry name" value="ZGC:136858"/>
    <property type="match status" value="1"/>
</dbReference>
<dbReference type="SUPFAM" id="SSF53613">
    <property type="entry name" value="Ribokinase-like"/>
    <property type="match status" value="1"/>
</dbReference>
<dbReference type="PANTHER" id="PTHR42909:SF1">
    <property type="entry name" value="CARBOHYDRATE KINASE PFKB DOMAIN-CONTAINING PROTEIN"/>
    <property type="match status" value="1"/>
</dbReference>
<keyword evidence="3" id="KW-0464">Manganese</keyword>
<dbReference type="AlphaFoldDB" id="A0A8J2MP99"/>
<evidence type="ECO:0000313" key="6">
    <source>
        <dbReference type="EMBL" id="CAG5101623.1"/>
    </source>
</evidence>
<dbReference type="SUPFAM" id="SSF110581">
    <property type="entry name" value="Indigoidine synthase A-like"/>
    <property type="match status" value="1"/>
</dbReference>
<protein>
    <submittedName>
        <fullName evidence="6">Similar to psuG: Pseudouridine-5'-phosphate glycosidase (Roseobacter denitrificans (Strain ATCC 33942 / OCh 114))</fullName>
    </submittedName>
</protein>
<sequence>MFWRNKFLLNNFGFCKPWRVIEKKFFHHERLVFGNENVTPATIGIIDGEIHVGMNEEQIHKLSNPDTKTFKCSAREICSIAAGGLNGGTTVGATVTIANLAGIAVMATGGIGGVHRNAENTFDISSDLIVMSHTPVSVETHGVPVISIGTKMFPAFYSRTTVDKIPAPMTVPGAREAARCINVQRMMKLSSGLIFAVPIPEAAALEPSEIEGLIQTALKEAESNKITGKEVTPYLLKRVKELTSGKSLSANKALIENNARVAGEIATELYNLSSQLNPAPGPKSALSTAINQKDQVVVIGGAVVDNILQVEEPIIKFDGRTNKGVSRKSFGGVARNIAASLLALGVGETKFITVVGDDQPGLEIFRSFGKNGRIKILSDINGECHFGFGEMDLLNSMEPNLVRDNRSGFEKAKLIVLDGNPSLETINEVIDIAVNCSVPGK</sequence>
<accession>A0A8J2MP99</accession>
<dbReference type="OrthoDB" id="198885at2759"/>
<dbReference type="GO" id="GO:0004730">
    <property type="term" value="F:pseudouridylate synthase activity"/>
    <property type="evidence" value="ECO:0007669"/>
    <property type="project" value="InterPro"/>
</dbReference>
<organism evidence="6 7">
    <name type="scientific">Cotesia congregata</name>
    <name type="common">Parasitoid wasp</name>
    <name type="synonym">Apanteles congregatus</name>
    <dbReference type="NCBI Taxonomy" id="51543"/>
    <lineage>
        <taxon>Eukaryota</taxon>
        <taxon>Metazoa</taxon>
        <taxon>Ecdysozoa</taxon>
        <taxon>Arthropoda</taxon>
        <taxon>Hexapoda</taxon>
        <taxon>Insecta</taxon>
        <taxon>Pterygota</taxon>
        <taxon>Neoptera</taxon>
        <taxon>Endopterygota</taxon>
        <taxon>Hymenoptera</taxon>
        <taxon>Apocrita</taxon>
        <taxon>Ichneumonoidea</taxon>
        <taxon>Braconidae</taxon>
        <taxon>Microgastrinae</taxon>
        <taxon>Cotesia</taxon>
    </lineage>
</organism>
<dbReference type="InterPro" id="IPR022830">
    <property type="entry name" value="Indigdn_synthA-like"/>
</dbReference>
<dbReference type="GO" id="GO:0046872">
    <property type="term" value="F:metal ion binding"/>
    <property type="evidence" value="ECO:0007669"/>
    <property type="project" value="UniProtKB-KW"/>
</dbReference>
<comment type="caution">
    <text evidence="6">The sequence shown here is derived from an EMBL/GenBank/DDBJ whole genome shotgun (WGS) entry which is preliminary data.</text>
</comment>
<dbReference type="Gene3D" id="3.40.1190.20">
    <property type="match status" value="1"/>
</dbReference>
<evidence type="ECO:0000256" key="3">
    <source>
        <dbReference type="ARBA" id="ARBA00023211"/>
    </source>
</evidence>
<gene>
    <name evidence="6" type="ORF">HICCMSTLAB_LOCUS10525</name>
</gene>
<feature type="non-terminal residue" evidence="6">
    <location>
        <position position="441"/>
    </location>
</feature>
<dbReference type="GO" id="GO:0016798">
    <property type="term" value="F:hydrolase activity, acting on glycosyl bonds"/>
    <property type="evidence" value="ECO:0007669"/>
    <property type="project" value="UniProtKB-KW"/>
</dbReference>
<reference evidence="6" key="1">
    <citation type="submission" date="2021-04" db="EMBL/GenBank/DDBJ databases">
        <authorList>
            <person name="Chebbi M.A.C M."/>
        </authorList>
    </citation>
    <scope>NUCLEOTIDE SEQUENCE</scope>
</reference>
<dbReference type="InterPro" id="IPR007342">
    <property type="entry name" value="PsuG"/>
</dbReference>
<dbReference type="Gene3D" id="3.40.1790.10">
    <property type="entry name" value="Indigoidine synthase domain"/>
    <property type="match status" value="2"/>
</dbReference>
<dbReference type="Pfam" id="PF04227">
    <property type="entry name" value="Indigoidine_A"/>
    <property type="match status" value="1"/>
</dbReference>